<feature type="region of interest" description="Disordered" evidence="5">
    <location>
        <begin position="304"/>
        <end position="344"/>
    </location>
</feature>
<evidence type="ECO:0000256" key="5">
    <source>
        <dbReference type="SAM" id="MobiDB-lite"/>
    </source>
</evidence>
<organism evidence="6 7">
    <name type="scientific">Aduncisulcus paluster</name>
    <dbReference type="NCBI Taxonomy" id="2918883"/>
    <lineage>
        <taxon>Eukaryota</taxon>
        <taxon>Metamonada</taxon>
        <taxon>Carpediemonas-like organisms</taxon>
        <taxon>Aduncisulcus</taxon>
    </lineage>
</organism>
<comment type="caution">
    <text evidence="6">The sequence shown here is derived from an EMBL/GenBank/DDBJ whole genome shotgun (WGS) entry which is preliminary data.</text>
</comment>
<dbReference type="SUPFAM" id="SSF52540">
    <property type="entry name" value="P-loop containing nucleoside triphosphate hydrolases"/>
    <property type="match status" value="5"/>
</dbReference>
<name>A0ABQ5K5M1_9EUKA</name>
<proteinExistence type="predicted"/>
<keyword evidence="2" id="KW-0963">Cytoplasm</keyword>
<feature type="region of interest" description="Disordered" evidence="5">
    <location>
        <begin position="540"/>
        <end position="596"/>
    </location>
</feature>
<dbReference type="Gene3D" id="1.20.5.190">
    <property type="match status" value="12"/>
</dbReference>
<accession>A0ABQ5K5M1</accession>
<protein>
    <recommendedName>
        <fullName evidence="8">ASPM</fullName>
    </recommendedName>
</protein>
<feature type="non-terminal residue" evidence="6">
    <location>
        <position position="2064"/>
    </location>
</feature>
<dbReference type="PANTHER" id="PTHR22706:SF1">
    <property type="entry name" value="ASSEMBLY FACTOR FOR SPINDLE MICROTUBULES"/>
    <property type="match status" value="1"/>
</dbReference>
<feature type="compositionally biased region" description="Polar residues" evidence="5">
    <location>
        <begin position="304"/>
        <end position="322"/>
    </location>
</feature>
<dbReference type="InterPro" id="IPR000048">
    <property type="entry name" value="IQ_motif_EF-hand-BS"/>
</dbReference>
<dbReference type="InterPro" id="IPR019734">
    <property type="entry name" value="TPR_rpt"/>
</dbReference>
<dbReference type="SMART" id="SM00015">
    <property type="entry name" value="IQ"/>
    <property type="match status" value="32"/>
</dbReference>
<evidence type="ECO:0000313" key="7">
    <source>
        <dbReference type="Proteomes" id="UP001057375"/>
    </source>
</evidence>
<keyword evidence="7" id="KW-1185">Reference proteome</keyword>
<evidence type="ECO:0000256" key="3">
    <source>
        <dbReference type="ARBA" id="ARBA00022737"/>
    </source>
</evidence>
<dbReference type="Proteomes" id="UP001057375">
    <property type="component" value="Unassembled WGS sequence"/>
</dbReference>
<feature type="compositionally biased region" description="Basic and acidic residues" evidence="5">
    <location>
        <begin position="400"/>
        <end position="416"/>
    </location>
</feature>
<dbReference type="Pfam" id="PF00612">
    <property type="entry name" value="IQ"/>
    <property type="match status" value="14"/>
</dbReference>
<reference evidence="6" key="1">
    <citation type="submission" date="2022-03" db="EMBL/GenBank/DDBJ databases">
        <title>Draft genome sequence of Aduncisulcus paluster, a free-living microaerophilic Fornicata.</title>
        <authorList>
            <person name="Yuyama I."/>
            <person name="Kume K."/>
            <person name="Tamura T."/>
            <person name="Inagaki Y."/>
            <person name="Hashimoto T."/>
        </authorList>
    </citation>
    <scope>NUCLEOTIDE SEQUENCE</scope>
    <source>
        <strain evidence="6">NY0171</strain>
    </source>
</reference>
<evidence type="ECO:0000256" key="4">
    <source>
        <dbReference type="ARBA" id="ARBA00022860"/>
    </source>
</evidence>
<dbReference type="CDD" id="cd23767">
    <property type="entry name" value="IQCD"/>
    <property type="match status" value="1"/>
</dbReference>
<dbReference type="PROSITE" id="PS50096">
    <property type="entry name" value="IQ"/>
    <property type="match status" value="22"/>
</dbReference>
<feature type="compositionally biased region" description="Polar residues" evidence="5">
    <location>
        <begin position="460"/>
        <end position="471"/>
    </location>
</feature>
<dbReference type="InterPro" id="IPR011990">
    <property type="entry name" value="TPR-like_helical_dom_sf"/>
</dbReference>
<dbReference type="InterPro" id="IPR027417">
    <property type="entry name" value="P-loop_NTPase"/>
</dbReference>
<keyword evidence="3" id="KW-0677">Repeat</keyword>
<evidence type="ECO:0008006" key="8">
    <source>
        <dbReference type="Google" id="ProtNLM"/>
    </source>
</evidence>
<evidence type="ECO:0000256" key="2">
    <source>
        <dbReference type="ARBA" id="ARBA00022490"/>
    </source>
</evidence>
<comment type="subcellular location">
    <subcellularLocation>
        <location evidence="1">Cytoplasm</location>
    </subcellularLocation>
</comment>
<evidence type="ECO:0000256" key="1">
    <source>
        <dbReference type="ARBA" id="ARBA00004496"/>
    </source>
</evidence>
<dbReference type="EMBL" id="BQXS01012580">
    <property type="protein sequence ID" value="GKT25331.1"/>
    <property type="molecule type" value="Genomic_DNA"/>
</dbReference>
<gene>
    <name evidence="6" type="ORF">ADUPG1_013004</name>
</gene>
<keyword evidence="4" id="KW-0112">Calmodulin-binding</keyword>
<dbReference type="Gene3D" id="1.25.40.10">
    <property type="entry name" value="Tetratricopeptide repeat domain"/>
    <property type="match status" value="1"/>
</dbReference>
<dbReference type="SMART" id="SM00028">
    <property type="entry name" value="TPR"/>
    <property type="match status" value="3"/>
</dbReference>
<evidence type="ECO:0000313" key="6">
    <source>
        <dbReference type="EMBL" id="GKT25331.1"/>
    </source>
</evidence>
<feature type="region of interest" description="Disordered" evidence="5">
    <location>
        <begin position="370"/>
        <end position="471"/>
    </location>
</feature>
<dbReference type="PANTHER" id="PTHR22706">
    <property type="entry name" value="ASSEMBLY FACTOR FOR SPINDLE MICROTUBULES"/>
    <property type="match status" value="1"/>
</dbReference>
<dbReference type="SUPFAM" id="SSF48452">
    <property type="entry name" value="TPR-like"/>
    <property type="match status" value="1"/>
</dbReference>
<dbReference type="InterPro" id="IPR051185">
    <property type="entry name" value="ASPM"/>
</dbReference>
<dbReference type="Pfam" id="PF13374">
    <property type="entry name" value="TPR_10"/>
    <property type="match status" value="2"/>
</dbReference>
<sequence>MWILILPYDQTHSSAFVPMEKKIELTRQELHGIGKGDPDAGPVAERLVVLCNIAATKQLRQGNMSLCFSLLREAEDLTKPASGYIFERRPLLRAVTFNHLAAYYRRRGKPSAALQHALKALKLEEKYKAADNPAGTHLNVCTGLSQLGRHDEALKHARAALRILLQEEESLLHQQFQEQTDKVVRLASSIVIAHHNVAVELSHTQRHASSLEHHQRALDASVRLLGPGHPLSVKMGRLLGRASERGKIKRATTMPVFSCTYTKEEEEGIGVIVDGIASHTQAAPTEAWHEPEQFDDKMSASQIMLHSPQSSRGSTPSLPSRSTLRKKRATSRGGASKAKTTTVTPTLPRLSAAFARSADLYSTPLTRLRHNPLTAPVNPKQVKPQYDSARGKKQQLDNISGKEGKARAKSKPEKIKSVTQLPHLPKSYDQGPYSGRHTQPPLSPLAHPMGGGKHRPSRRLASQPSVPTASGNLSQMLYARPNTAGVATMSGRSQITTKNNFRTNTIESLPVSSGKTSRVKSVVGMTTAASILGPLTMSPQARKEVTSSNSLVSHPIVLSPHPPSRPQTSHITSGRKSKGGQGIPVAPLGRSDDVSEEKVRQLAEEVDIPEKDTCQRAIRLVLAAKQAVRREKAAILIQSSWRGYRVRLLLRREAERVRESMAILIQSQARTFLCKTMLVNQHEAAITIQRVFRGFMARRQIMKERNGANTLVRFWRGRNVRGDIWEKVHAAKIIQSVWTSYLERKRWEEYQEQVMLMQSCVRRWLSFTNIIKRANAAVILQSAFRMHLVRKQYIHLVQSAITIQRVVRGFLVRSKVAPRIRQGASVLCAFGKMIVAKNVYQEQKKAVETIWKYWARMRAIQHSDHIKNAVVKIQSVFRGYLSKNHFISLVNAAYLLQRVIRGHFQRSRLTVQLDAAMVITRIVRGYVARCVQMRRWNAAIVLQKYIRRWLSRKHCDEANHAATVVGCVVRGNYERNVINTKATAVTMASSIWKRICLQRQITIQSQAQTKIASLWKGVCTRRDLKKRHLAATVIQAAVRCHIIRKAYLSRKNSVVKLQGIVKGIRQRDNMKVLTKSSSIVQGVIKGHLVRKHQRKLDNAATVIQSVWRMHRGVNITKNLEQAYHTIGGFIKGIQDRNNMKIRDNAATIIQKNVRGWLDRIHIRREIRACIVIQQCWKRTLLARRKREKEHAVLCFQRMWRGKQGAKQIQLRKKAISILQSNIRGTYVRRRYEKLRNGIAKFEALYLRKHSQDELVDKRESIETIQRVARGFVARLKLKRQIQAAVVLQRQWRFKKLVEEEHRKECAAIVIQREWKKYVNSMWKRELSRAVMYAEGGLMRWIVLVRVKRQLKATCLLQRVWRGHLARKETRERREAAVKIQKLWRGKLAYDSVQKLRAAATTLTATGKQFVIALDSQRRIKAAETVQRYWRGHVDRSKLSTQAKAVAIIQHTYIASRIRQNLHRLSRYAQMLRAVMYVWKDKRDYQTLKVSSVKIQTFYRRMALRRKFIAMQKAAQTIQRVWRASHCVSVERRRQESALKIQKVWRGKLGFNQAQSLKRASVVVRAAVRLFLIQSQLKRENAAALLIQRMWKGHSERKDLASQRTAVSTIKRYFNAYKIKKNIHKLVHVRQMMRAAMNAWKDRKVYVAMKKAAIKIQTCRRRQVDRRNFLSISRVVLSMQRIWRTSKAVRQEEKEANAARLIQTNWRRYRVLRRQSILNKAVLTLQKHRKSCVVKIECEKYRAASQVLVKHMRAAIDRKNLIRAIRSIVVLKSFVRMCEDRFVFLKRRKAVVEIQRVWRGVCVRKSLASLKKVMWVVSLAHKLHKRQCARGWLLTMVRMRQIRKKRAAIVTLQRYTRSMIESKQVRVLNAAATDIQRVSRGYMTRKECEEYKRKVIKAQAIIRGWLAFKRYRHLISGKRVAQSIVHRLLHDSIVKEEENMKAIVDVQKIWRGRQSRIRSKALQDADNQLIDMFQKDSMLYDADGMTTDRKHTEVYDASWCLVKEIYEKAMELGEQGRTVSASKFSASLSKVRKESSNIVTPLELIRRRHARRASLGAGQRVIAVV</sequence>